<sequence length="85" mass="10159">MIHYPFPVSFLARRLQWGASYHMRGCSNYTFFSKMGELCYTQSRESGRGVSEELYFVYVNYRHYDVYLKYVMFINSSAMQNEGFT</sequence>
<accession>A0A0A9A2C9</accession>
<proteinExistence type="predicted"/>
<name>A0A0A9A2C9_ARUDO</name>
<reference evidence="1" key="1">
    <citation type="submission" date="2014-09" db="EMBL/GenBank/DDBJ databases">
        <authorList>
            <person name="Magalhaes I.L.F."/>
            <person name="Oliveira U."/>
            <person name="Santos F.R."/>
            <person name="Vidigal T.H.D.A."/>
            <person name="Brescovit A.D."/>
            <person name="Santos A.J."/>
        </authorList>
    </citation>
    <scope>NUCLEOTIDE SEQUENCE</scope>
    <source>
        <tissue evidence="1">Shoot tissue taken approximately 20 cm above the soil surface</tissue>
    </source>
</reference>
<protein>
    <submittedName>
        <fullName evidence="1">Uncharacterized protein</fullName>
    </submittedName>
</protein>
<organism evidence="1">
    <name type="scientific">Arundo donax</name>
    <name type="common">Giant reed</name>
    <name type="synonym">Donax arundinaceus</name>
    <dbReference type="NCBI Taxonomy" id="35708"/>
    <lineage>
        <taxon>Eukaryota</taxon>
        <taxon>Viridiplantae</taxon>
        <taxon>Streptophyta</taxon>
        <taxon>Embryophyta</taxon>
        <taxon>Tracheophyta</taxon>
        <taxon>Spermatophyta</taxon>
        <taxon>Magnoliopsida</taxon>
        <taxon>Liliopsida</taxon>
        <taxon>Poales</taxon>
        <taxon>Poaceae</taxon>
        <taxon>PACMAD clade</taxon>
        <taxon>Arundinoideae</taxon>
        <taxon>Arundineae</taxon>
        <taxon>Arundo</taxon>
    </lineage>
</organism>
<dbReference type="AlphaFoldDB" id="A0A0A9A2C9"/>
<evidence type="ECO:0000313" key="1">
    <source>
        <dbReference type="EMBL" id="JAD43135.1"/>
    </source>
</evidence>
<dbReference type="EMBL" id="GBRH01254760">
    <property type="protein sequence ID" value="JAD43135.1"/>
    <property type="molecule type" value="Transcribed_RNA"/>
</dbReference>
<reference evidence="1" key="2">
    <citation type="journal article" date="2015" name="Data Brief">
        <title>Shoot transcriptome of the giant reed, Arundo donax.</title>
        <authorList>
            <person name="Barrero R.A."/>
            <person name="Guerrero F.D."/>
            <person name="Moolhuijzen P."/>
            <person name="Goolsby J.A."/>
            <person name="Tidwell J."/>
            <person name="Bellgard S.E."/>
            <person name="Bellgard M.I."/>
        </authorList>
    </citation>
    <scope>NUCLEOTIDE SEQUENCE</scope>
    <source>
        <tissue evidence="1">Shoot tissue taken approximately 20 cm above the soil surface</tissue>
    </source>
</reference>